<organism evidence="2 3">
    <name type="scientific">Tetranychus urticae</name>
    <name type="common">Two-spotted spider mite</name>
    <dbReference type="NCBI Taxonomy" id="32264"/>
    <lineage>
        <taxon>Eukaryota</taxon>
        <taxon>Metazoa</taxon>
        <taxon>Ecdysozoa</taxon>
        <taxon>Arthropoda</taxon>
        <taxon>Chelicerata</taxon>
        <taxon>Arachnida</taxon>
        <taxon>Acari</taxon>
        <taxon>Acariformes</taxon>
        <taxon>Trombidiformes</taxon>
        <taxon>Prostigmata</taxon>
        <taxon>Eleutherengona</taxon>
        <taxon>Raphignathae</taxon>
        <taxon>Tetranychoidea</taxon>
        <taxon>Tetranychidae</taxon>
        <taxon>Tetranychus</taxon>
    </lineage>
</organism>
<accession>T1KHV8</accession>
<name>T1KHV8_TETUR</name>
<evidence type="ECO:0000313" key="2">
    <source>
        <dbReference type="EnsemblMetazoa" id="tetur11g05780.1"/>
    </source>
</evidence>
<proteinExistence type="predicted"/>
<keyword evidence="3" id="KW-1185">Reference proteome</keyword>
<dbReference type="Proteomes" id="UP000015104">
    <property type="component" value="Unassembled WGS sequence"/>
</dbReference>
<evidence type="ECO:0000313" key="3">
    <source>
        <dbReference type="Proteomes" id="UP000015104"/>
    </source>
</evidence>
<keyword evidence="1" id="KW-0812">Transmembrane</keyword>
<evidence type="ECO:0000256" key="1">
    <source>
        <dbReference type="SAM" id="Phobius"/>
    </source>
</evidence>
<dbReference type="AlphaFoldDB" id="T1KHV8"/>
<reference evidence="2" key="2">
    <citation type="submission" date="2015-06" db="UniProtKB">
        <authorList>
            <consortium name="EnsemblMetazoa"/>
        </authorList>
    </citation>
    <scope>IDENTIFICATION</scope>
</reference>
<dbReference type="HOGENOM" id="CLU_1252072_0_0_1"/>
<protein>
    <submittedName>
        <fullName evidence="2">Uncharacterized protein</fullName>
    </submittedName>
</protein>
<dbReference type="EMBL" id="CAEY01000080">
    <property type="status" value="NOT_ANNOTATED_CDS"/>
    <property type="molecule type" value="Genomic_DNA"/>
</dbReference>
<reference evidence="3" key="1">
    <citation type="submission" date="2011-08" db="EMBL/GenBank/DDBJ databases">
        <authorList>
            <person name="Rombauts S."/>
        </authorList>
    </citation>
    <scope>NUCLEOTIDE SEQUENCE</scope>
    <source>
        <strain evidence="3">London</strain>
    </source>
</reference>
<sequence length="221" mass="25057">MLTFHLVLNHVNSFRFLKYRRHYSSPKQWQIKGSPFESLVDQLNEQSGVDKSKYDLYYDTCTTKLNFNLDVNGDVPETLLVLLAKFDGTNLVLFYNFIDLEVAAFLVNMTKIENVANQLEPGYITGASTCVWTLPFHILGETLSFDFSKDPFDLYIYTPSGLVTAQDSISFAGLPICAVVAIIVSCVLISALVFALFLYLYHNLYRINAGPNDEMKSKILY</sequence>
<dbReference type="EnsemblMetazoa" id="tetur11g05780.1">
    <property type="protein sequence ID" value="tetur11g05780.1"/>
    <property type="gene ID" value="tetur11g05780"/>
</dbReference>
<keyword evidence="1" id="KW-1133">Transmembrane helix</keyword>
<keyword evidence="1" id="KW-0472">Membrane</keyword>
<feature type="transmembrane region" description="Helical" evidence="1">
    <location>
        <begin position="178"/>
        <end position="201"/>
    </location>
</feature>